<evidence type="ECO:0000259" key="3">
    <source>
        <dbReference type="Pfam" id="PF00294"/>
    </source>
</evidence>
<evidence type="ECO:0000313" key="4">
    <source>
        <dbReference type="EMBL" id="KAG8460031.1"/>
    </source>
</evidence>
<feature type="domain" description="Carbohydrate kinase PfkB" evidence="3">
    <location>
        <begin position="276"/>
        <end position="353"/>
    </location>
</feature>
<keyword evidence="2" id="KW-0418">Kinase</keyword>
<accession>A0A8J5X3J2</accession>
<dbReference type="SUPFAM" id="SSF53613">
    <property type="entry name" value="Ribokinase-like"/>
    <property type="match status" value="1"/>
</dbReference>
<organism evidence="4 5">
    <name type="scientific">Diacronema lutheri</name>
    <name type="common">Unicellular marine alga</name>
    <name type="synonym">Monochrysis lutheri</name>
    <dbReference type="NCBI Taxonomy" id="2081491"/>
    <lineage>
        <taxon>Eukaryota</taxon>
        <taxon>Haptista</taxon>
        <taxon>Haptophyta</taxon>
        <taxon>Pavlovophyceae</taxon>
        <taxon>Pavlovales</taxon>
        <taxon>Pavlovaceae</taxon>
        <taxon>Diacronema</taxon>
    </lineage>
</organism>
<proteinExistence type="predicted"/>
<gene>
    <name evidence="4" type="ORF">KFE25_011080</name>
</gene>
<reference evidence="4" key="1">
    <citation type="submission" date="2021-05" db="EMBL/GenBank/DDBJ databases">
        <title>The genome of the haptophyte Pavlova lutheri (Diacronema luteri, Pavlovales) - a model for lipid biosynthesis in eukaryotic algae.</title>
        <authorList>
            <person name="Hulatt C.J."/>
            <person name="Posewitz M.C."/>
        </authorList>
    </citation>
    <scope>NUCLEOTIDE SEQUENCE</scope>
    <source>
        <strain evidence="4">NIVA-4/92</strain>
    </source>
</reference>
<dbReference type="GO" id="GO:0016301">
    <property type="term" value="F:kinase activity"/>
    <property type="evidence" value="ECO:0007669"/>
    <property type="project" value="UniProtKB-KW"/>
</dbReference>
<dbReference type="OrthoDB" id="204058at2759"/>
<keyword evidence="1" id="KW-0808">Transferase</keyword>
<sequence length="369" mass="38658">MAQIAPPFPLPAPLTNARLLIVGGVYVDVLNEVTSYPLEDSACRALSSIRRRGGNAGNSAVVLARLLRAHADDCTVSWVGVVPSRANADSAFALAEFASDSVDTSLLEEIGGDGVGQPTSFIVLARDTGSRTIVSTRNNCRELSVEHFRAALARAAEQLSGAAAAPFGEPRWCHLECREMPSVREMAHAFRANPLPAGASVLSLEVEKPHMVPAELLPVFALCDAIFLSREFLERNQAAIVEAAPPAEPRLGGADELEAHAAVRCLRALLAQTPGCRALWIVGWGAHGAFALDSARGTVLFQPSFPPAAVVDSVGAGDTFIGAAIYALACGAGPEEALRCACAVAGAKVGRAGFKGLHDFVTFRRSTAV</sequence>
<evidence type="ECO:0000256" key="2">
    <source>
        <dbReference type="ARBA" id="ARBA00022777"/>
    </source>
</evidence>
<dbReference type="Gene3D" id="3.40.1190.20">
    <property type="match status" value="1"/>
</dbReference>
<dbReference type="InterPro" id="IPR052562">
    <property type="entry name" value="Ketohexokinase-related"/>
</dbReference>
<dbReference type="InterPro" id="IPR002173">
    <property type="entry name" value="Carboh/pur_kinase_PfkB_CS"/>
</dbReference>
<dbReference type="Proteomes" id="UP000751190">
    <property type="component" value="Unassembled WGS sequence"/>
</dbReference>
<dbReference type="PANTHER" id="PTHR42774">
    <property type="entry name" value="PHOSPHOTRANSFERASE SYSTEM TRANSPORT PROTEIN"/>
    <property type="match status" value="1"/>
</dbReference>
<comment type="caution">
    <text evidence="4">The sequence shown here is derived from an EMBL/GenBank/DDBJ whole genome shotgun (WGS) entry which is preliminary data.</text>
</comment>
<dbReference type="EMBL" id="JAGTXO010000036">
    <property type="protein sequence ID" value="KAG8460031.1"/>
    <property type="molecule type" value="Genomic_DNA"/>
</dbReference>
<dbReference type="AlphaFoldDB" id="A0A8J5X3J2"/>
<dbReference type="InterPro" id="IPR011611">
    <property type="entry name" value="PfkB_dom"/>
</dbReference>
<dbReference type="PANTHER" id="PTHR42774:SF3">
    <property type="entry name" value="KETOHEXOKINASE"/>
    <property type="match status" value="1"/>
</dbReference>
<dbReference type="InterPro" id="IPR029056">
    <property type="entry name" value="Ribokinase-like"/>
</dbReference>
<dbReference type="Pfam" id="PF00294">
    <property type="entry name" value="PfkB"/>
    <property type="match status" value="2"/>
</dbReference>
<dbReference type="OMA" id="CDYVVFS"/>
<evidence type="ECO:0000256" key="1">
    <source>
        <dbReference type="ARBA" id="ARBA00022679"/>
    </source>
</evidence>
<keyword evidence="5" id="KW-1185">Reference proteome</keyword>
<dbReference type="PROSITE" id="PS00584">
    <property type="entry name" value="PFKB_KINASES_2"/>
    <property type="match status" value="1"/>
</dbReference>
<feature type="domain" description="Carbohydrate kinase PfkB" evidence="3">
    <location>
        <begin position="44"/>
        <end position="154"/>
    </location>
</feature>
<protein>
    <recommendedName>
        <fullName evidence="3">Carbohydrate kinase PfkB domain-containing protein</fullName>
    </recommendedName>
</protein>
<evidence type="ECO:0000313" key="5">
    <source>
        <dbReference type="Proteomes" id="UP000751190"/>
    </source>
</evidence>
<name>A0A8J5X3J2_DIALT</name>